<dbReference type="RefSeq" id="WP_184934408.1">
    <property type="nucleotide sequence ID" value="NZ_JACHJV010000001.1"/>
</dbReference>
<sequence length="72" mass="8357">MATRKPKPWAVICATPDGPLRTEHTSETKAYQAAYAEREARVAGTSQATEVWIEQWKPRQDHWVYHDGIYRD</sequence>
<dbReference type="AlphaFoldDB" id="A0A7W7VTW2"/>
<proteinExistence type="predicted"/>
<gene>
    <name evidence="1" type="ORF">FHR34_001191</name>
</gene>
<reference evidence="1 2" key="1">
    <citation type="submission" date="2020-08" db="EMBL/GenBank/DDBJ databases">
        <title>Sequencing the genomes of 1000 actinobacteria strains.</title>
        <authorList>
            <person name="Klenk H.-P."/>
        </authorList>
    </citation>
    <scope>NUCLEOTIDE SEQUENCE [LARGE SCALE GENOMIC DNA]</scope>
    <source>
        <strain evidence="1 2">DSM 41654</strain>
    </source>
</reference>
<evidence type="ECO:0000313" key="1">
    <source>
        <dbReference type="EMBL" id="MBB4922198.1"/>
    </source>
</evidence>
<accession>A0A7W7VTW2</accession>
<organism evidence="1 2">
    <name type="scientific">Kitasatospora kifunensis</name>
    <name type="common">Streptomyces kifunensis</name>
    <dbReference type="NCBI Taxonomy" id="58351"/>
    <lineage>
        <taxon>Bacteria</taxon>
        <taxon>Bacillati</taxon>
        <taxon>Actinomycetota</taxon>
        <taxon>Actinomycetes</taxon>
        <taxon>Kitasatosporales</taxon>
        <taxon>Streptomycetaceae</taxon>
        <taxon>Kitasatospora</taxon>
    </lineage>
</organism>
<keyword evidence="2" id="KW-1185">Reference proteome</keyword>
<dbReference type="EMBL" id="JACHJV010000001">
    <property type="protein sequence ID" value="MBB4922198.1"/>
    <property type="molecule type" value="Genomic_DNA"/>
</dbReference>
<dbReference type="Proteomes" id="UP000540506">
    <property type="component" value="Unassembled WGS sequence"/>
</dbReference>
<protein>
    <submittedName>
        <fullName evidence="1">Uncharacterized protein</fullName>
    </submittedName>
</protein>
<name>A0A7W7VTW2_KITKI</name>
<evidence type="ECO:0000313" key="2">
    <source>
        <dbReference type="Proteomes" id="UP000540506"/>
    </source>
</evidence>
<comment type="caution">
    <text evidence="1">The sequence shown here is derived from an EMBL/GenBank/DDBJ whole genome shotgun (WGS) entry which is preliminary data.</text>
</comment>